<evidence type="ECO:0000313" key="1">
    <source>
        <dbReference type="EMBL" id="KAG7488338.1"/>
    </source>
</evidence>
<reference evidence="1" key="1">
    <citation type="submission" date="2021-01" db="EMBL/GenBank/DDBJ databases">
        <authorList>
            <person name="Zahm M."/>
            <person name="Roques C."/>
            <person name="Cabau C."/>
            <person name="Klopp C."/>
            <person name="Donnadieu C."/>
            <person name="Jouanno E."/>
            <person name="Lampietro C."/>
            <person name="Louis A."/>
            <person name="Herpin A."/>
            <person name="Echchiki A."/>
            <person name="Berthelot C."/>
            <person name="Parey E."/>
            <person name="Roest-Crollius H."/>
            <person name="Braasch I."/>
            <person name="Postlethwait J."/>
            <person name="Bobe J."/>
            <person name="Montfort J."/>
            <person name="Bouchez O."/>
            <person name="Begum T."/>
            <person name="Mejri S."/>
            <person name="Adams A."/>
            <person name="Chen W.-J."/>
            <person name="Guiguen Y."/>
        </authorList>
    </citation>
    <scope>NUCLEOTIDE SEQUENCE</scope>
    <source>
        <strain evidence="1">YG-15Mar2019-1</strain>
        <tissue evidence="1">Brain</tissue>
    </source>
</reference>
<evidence type="ECO:0000313" key="2">
    <source>
        <dbReference type="Proteomes" id="UP001046870"/>
    </source>
</evidence>
<sequence>MPRLSSLSLKIDVIPHIESSRSSQWANVNSGNSKVCHCVQREGCAAPTWLYKHGCVSAACAVGSIIISGATINCHG</sequence>
<dbReference type="Proteomes" id="UP001046870">
    <property type="component" value="Chromosome 2"/>
</dbReference>
<accession>A0A9D3QEG7</accession>
<proteinExistence type="predicted"/>
<gene>
    <name evidence="1" type="ORF">MATL_G00034370</name>
</gene>
<name>A0A9D3QEG7_MEGAT</name>
<keyword evidence="2" id="KW-1185">Reference proteome</keyword>
<comment type="caution">
    <text evidence="1">The sequence shown here is derived from an EMBL/GenBank/DDBJ whole genome shotgun (WGS) entry which is preliminary data.</text>
</comment>
<dbReference type="EMBL" id="JAFDVH010000002">
    <property type="protein sequence ID" value="KAG7488338.1"/>
    <property type="molecule type" value="Genomic_DNA"/>
</dbReference>
<dbReference type="AlphaFoldDB" id="A0A9D3QEG7"/>
<protein>
    <submittedName>
        <fullName evidence="1">Uncharacterized protein</fullName>
    </submittedName>
</protein>
<organism evidence="1 2">
    <name type="scientific">Megalops atlanticus</name>
    <name type="common">Tarpon</name>
    <name type="synonym">Clupea gigantea</name>
    <dbReference type="NCBI Taxonomy" id="7932"/>
    <lineage>
        <taxon>Eukaryota</taxon>
        <taxon>Metazoa</taxon>
        <taxon>Chordata</taxon>
        <taxon>Craniata</taxon>
        <taxon>Vertebrata</taxon>
        <taxon>Euteleostomi</taxon>
        <taxon>Actinopterygii</taxon>
        <taxon>Neopterygii</taxon>
        <taxon>Teleostei</taxon>
        <taxon>Elopiformes</taxon>
        <taxon>Megalopidae</taxon>
        <taxon>Megalops</taxon>
    </lineage>
</organism>